<dbReference type="Proteomes" id="UP000324897">
    <property type="component" value="Unassembled WGS sequence"/>
</dbReference>
<organism evidence="2 3">
    <name type="scientific">Eragrostis curvula</name>
    <name type="common">weeping love grass</name>
    <dbReference type="NCBI Taxonomy" id="38414"/>
    <lineage>
        <taxon>Eukaryota</taxon>
        <taxon>Viridiplantae</taxon>
        <taxon>Streptophyta</taxon>
        <taxon>Embryophyta</taxon>
        <taxon>Tracheophyta</taxon>
        <taxon>Spermatophyta</taxon>
        <taxon>Magnoliopsida</taxon>
        <taxon>Liliopsida</taxon>
        <taxon>Poales</taxon>
        <taxon>Poaceae</taxon>
        <taxon>PACMAD clade</taxon>
        <taxon>Chloridoideae</taxon>
        <taxon>Eragrostideae</taxon>
        <taxon>Eragrostidinae</taxon>
        <taxon>Eragrostis</taxon>
    </lineage>
</organism>
<reference evidence="2 3" key="1">
    <citation type="journal article" date="2019" name="Sci. Rep.">
        <title>A high-quality genome of Eragrostis curvula grass provides insights into Poaceae evolution and supports new strategies to enhance forage quality.</title>
        <authorList>
            <person name="Carballo J."/>
            <person name="Santos B.A.C.M."/>
            <person name="Zappacosta D."/>
            <person name="Garbus I."/>
            <person name="Selva J.P."/>
            <person name="Gallo C.A."/>
            <person name="Diaz A."/>
            <person name="Albertini E."/>
            <person name="Caccamo M."/>
            <person name="Echenique V."/>
        </authorList>
    </citation>
    <scope>NUCLEOTIDE SEQUENCE [LARGE SCALE GENOMIC DNA]</scope>
    <source>
        <strain evidence="3">cv. Victoria</strain>
        <tissue evidence="2">Leaf</tissue>
    </source>
</reference>
<comment type="caution">
    <text evidence="2">The sequence shown here is derived from an EMBL/GenBank/DDBJ whole genome shotgun (WGS) entry which is preliminary data.</text>
</comment>
<feature type="region of interest" description="Disordered" evidence="1">
    <location>
        <begin position="1"/>
        <end position="20"/>
    </location>
</feature>
<dbReference type="EMBL" id="RWGY01000026">
    <property type="protein sequence ID" value="TVU20998.1"/>
    <property type="molecule type" value="Genomic_DNA"/>
</dbReference>
<protein>
    <submittedName>
        <fullName evidence="2">Uncharacterized protein</fullName>
    </submittedName>
</protein>
<name>A0A5J9UD14_9POAL</name>
<proteinExistence type="predicted"/>
<feature type="non-terminal residue" evidence="2">
    <location>
        <position position="1"/>
    </location>
</feature>
<evidence type="ECO:0000256" key="1">
    <source>
        <dbReference type="SAM" id="MobiDB-lite"/>
    </source>
</evidence>
<gene>
    <name evidence="2" type="ORF">EJB05_30607</name>
</gene>
<dbReference type="AlphaFoldDB" id="A0A5J9UD14"/>
<evidence type="ECO:0000313" key="3">
    <source>
        <dbReference type="Proteomes" id="UP000324897"/>
    </source>
</evidence>
<dbReference type="Gramene" id="TVU20998">
    <property type="protein sequence ID" value="TVU20998"/>
    <property type="gene ID" value="EJB05_30607"/>
</dbReference>
<evidence type="ECO:0000313" key="2">
    <source>
        <dbReference type="EMBL" id="TVU20998.1"/>
    </source>
</evidence>
<feature type="compositionally biased region" description="Gly residues" evidence="1">
    <location>
        <begin position="1"/>
        <end position="11"/>
    </location>
</feature>
<dbReference type="OrthoDB" id="686268at2759"/>
<keyword evidence="3" id="KW-1185">Reference proteome</keyword>
<accession>A0A5J9UD14</accession>
<sequence>MGGCFSSGGSGKEAPHDGVETLRLRVRPSDEDARWPYVREQDIDTKASVFIGNFHCHQSGSCDGSPDQQLQAPAA</sequence>